<gene>
    <name evidence="2" type="ORF">B9G98_04525</name>
</gene>
<evidence type="ECO:0000256" key="1">
    <source>
        <dbReference type="SAM" id="MobiDB-lite"/>
    </source>
</evidence>
<dbReference type="EMBL" id="NDIQ01000022">
    <property type="protein sequence ID" value="PRT56905.1"/>
    <property type="molecule type" value="Genomic_DNA"/>
</dbReference>
<feature type="compositionally biased region" description="Pro residues" evidence="1">
    <location>
        <begin position="13"/>
        <end position="22"/>
    </location>
</feature>
<evidence type="ECO:0008006" key="4">
    <source>
        <dbReference type="Google" id="ProtNLM"/>
    </source>
</evidence>
<keyword evidence="3" id="KW-1185">Reference proteome</keyword>
<dbReference type="AlphaFoldDB" id="A0A2T0FPJ7"/>
<evidence type="ECO:0000313" key="3">
    <source>
        <dbReference type="Proteomes" id="UP000238350"/>
    </source>
</evidence>
<sequence length="139" mass="15191">MGQSNALVKAGSTPPPDGPPPEYSASSSSSQPRPQSQGTSGYYNHSRPTGTNYGASGQSGYGGGYGYYPQQQHQQTYYPQPQYNSPPPGPQYSSQPAYYQQPVYYQERYDRRDEDCANLCCGVCAGLMFAELLTLCLVF</sequence>
<protein>
    <recommendedName>
        <fullName evidence="4">Cysteine-rich transmembrane CYSTM domain-containing protein</fullName>
    </recommendedName>
</protein>
<feature type="compositionally biased region" description="Low complexity" evidence="1">
    <location>
        <begin position="23"/>
        <end position="41"/>
    </location>
</feature>
<feature type="region of interest" description="Disordered" evidence="1">
    <location>
        <begin position="1"/>
        <end position="96"/>
    </location>
</feature>
<feature type="compositionally biased region" description="Low complexity" evidence="1">
    <location>
        <begin position="67"/>
        <end position="83"/>
    </location>
</feature>
<name>A0A2T0FPJ7_9ASCO</name>
<proteinExistence type="predicted"/>
<evidence type="ECO:0000313" key="2">
    <source>
        <dbReference type="EMBL" id="PRT56905.1"/>
    </source>
</evidence>
<accession>A0A2T0FPJ7</accession>
<dbReference type="GeneID" id="36518273"/>
<reference evidence="2 3" key="1">
    <citation type="submission" date="2017-04" db="EMBL/GenBank/DDBJ databases">
        <title>Genome sequencing of [Candida] sorbophila.</title>
        <authorList>
            <person name="Ahn J.O."/>
        </authorList>
    </citation>
    <scope>NUCLEOTIDE SEQUENCE [LARGE SCALE GENOMIC DNA]</scope>
    <source>
        <strain evidence="2 3">DS02</strain>
    </source>
</reference>
<organism evidence="2 3">
    <name type="scientific">Wickerhamiella sorbophila</name>
    <dbReference type="NCBI Taxonomy" id="45607"/>
    <lineage>
        <taxon>Eukaryota</taxon>
        <taxon>Fungi</taxon>
        <taxon>Dikarya</taxon>
        <taxon>Ascomycota</taxon>
        <taxon>Saccharomycotina</taxon>
        <taxon>Dipodascomycetes</taxon>
        <taxon>Dipodascales</taxon>
        <taxon>Trichomonascaceae</taxon>
        <taxon>Wickerhamiella</taxon>
    </lineage>
</organism>
<dbReference type="RefSeq" id="XP_024666850.1">
    <property type="nucleotide sequence ID" value="XM_024811082.1"/>
</dbReference>
<feature type="compositionally biased region" description="Polar residues" evidence="1">
    <location>
        <begin position="42"/>
        <end position="52"/>
    </location>
</feature>
<feature type="compositionally biased region" description="Gly residues" evidence="1">
    <location>
        <begin position="57"/>
        <end position="66"/>
    </location>
</feature>
<dbReference type="Proteomes" id="UP000238350">
    <property type="component" value="Unassembled WGS sequence"/>
</dbReference>
<comment type="caution">
    <text evidence="2">The sequence shown here is derived from an EMBL/GenBank/DDBJ whole genome shotgun (WGS) entry which is preliminary data.</text>
</comment>